<dbReference type="Proteomes" id="UP000326939">
    <property type="component" value="Chromosome 8"/>
</dbReference>
<dbReference type="Gene3D" id="1.10.287.370">
    <property type="match status" value="1"/>
</dbReference>
<evidence type="ECO:0000313" key="5">
    <source>
        <dbReference type="Proteomes" id="UP000326939"/>
    </source>
</evidence>
<dbReference type="SUPFAM" id="SSF46579">
    <property type="entry name" value="Prefoldin"/>
    <property type="match status" value="1"/>
</dbReference>
<evidence type="ECO:0000256" key="3">
    <source>
        <dbReference type="SAM" id="Coils"/>
    </source>
</evidence>
<dbReference type="GO" id="GO:0051082">
    <property type="term" value="F:unfolded protein binding"/>
    <property type="evidence" value="ECO:0007669"/>
    <property type="project" value="InterPro"/>
</dbReference>
<dbReference type="Gene3D" id="2.60.120.330">
    <property type="entry name" value="B-lactam Antibiotic, Isopenicillin N Synthase, Chain"/>
    <property type="match status" value="1"/>
</dbReference>
<dbReference type="InterPro" id="IPR009053">
    <property type="entry name" value="Prefoldin"/>
</dbReference>
<gene>
    <name evidence="4" type="ORF">DKX38_013125</name>
</gene>
<proteinExistence type="inferred from homology"/>
<evidence type="ECO:0000256" key="1">
    <source>
        <dbReference type="ARBA" id="ARBA00008045"/>
    </source>
</evidence>
<evidence type="ECO:0000256" key="2">
    <source>
        <dbReference type="ARBA" id="ARBA00023186"/>
    </source>
</evidence>
<dbReference type="Pfam" id="PF01920">
    <property type="entry name" value="Prefoldin_2"/>
    <property type="match status" value="1"/>
</dbReference>
<reference evidence="5" key="1">
    <citation type="journal article" date="2019" name="Gigascience">
        <title>De novo genome assembly of the endangered Acer yangbiense, a plant species with extremely small populations endemic to Yunnan Province, China.</title>
        <authorList>
            <person name="Yang J."/>
            <person name="Wariss H.M."/>
            <person name="Tao L."/>
            <person name="Zhang R."/>
            <person name="Yun Q."/>
            <person name="Hollingsworth P."/>
            <person name="Dao Z."/>
            <person name="Luo G."/>
            <person name="Guo H."/>
            <person name="Ma Y."/>
            <person name="Sun W."/>
        </authorList>
    </citation>
    <scope>NUCLEOTIDE SEQUENCE [LARGE SCALE GENOMIC DNA]</scope>
    <source>
        <strain evidence="5">cv. br00</strain>
    </source>
</reference>
<comment type="caution">
    <text evidence="4">The sequence shown here is derived from an EMBL/GenBank/DDBJ whole genome shotgun (WGS) entry which is preliminary data.</text>
</comment>
<evidence type="ECO:0008006" key="6">
    <source>
        <dbReference type="Google" id="ProtNLM"/>
    </source>
</evidence>
<dbReference type="InterPro" id="IPR027443">
    <property type="entry name" value="IPNS-like_sf"/>
</dbReference>
<name>A0A5N5LQK3_9ROSI</name>
<dbReference type="EMBL" id="VDCV01000008">
    <property type="protein sequence ID" value="KAB5545013.1"/>
    <property type="molecule type" value="Genomic_DNA"/>
</dbReference>
<dbReference type="PANTHER" id="PTHR13303">
    <property type="entry name" value="PREFOLDIN SUBUNIT 2"/>
    <property type="match status" value="1"/>
</dbReference>
<dbReference type="AlphaFoldDB" id="A0A5N5LQK3"/>
<dbReference type="FunFam" id="1.10.287.370:FF:000002">
    <property type="entry name" value="Prefoldin subunit 2"/>
    <property type="match status" value="1"/>
</dbReference>
<organism evidence="4 5">
    <name type="scientific">Salix brachista</name>
    <dbReference type="NCBI Taxonomy" id="2182728"/>
    <lineage>
        <taxon>Eukaryota</taxon>
        <taxon>Viridiplantae</taxon>
        <taxon>Streptophyta</taxon>
        <taxon>Embryophyta</taxon>
        <taxon>Tracheophyta</taxon>
        <taxon>Spermatophyta</taxon>
        <taxon>Magnoliopsida</taxon>
        <taxon>eudicotyledons</taxon>
        <taxon>Gunneridae</taxon>
        <taxon>Pentapetalae</taxon>
        <taxon>rosids</taxon>
        <taxon>fabids</taxon>
        <taxon>Malpighiales</taxon>
        <taxon>Salicaceae</taxon>
        <taxon>Saliceae</taxon>
        <taxon>Salix</taxon>
    </lineage>
</organism>
<dbReference type="InterPro" id="IPR002777">
    <property type="entry name" value="PFD_beta-like"/>
</dbReference>
<dbReference type="InterPro" id="IPR027235">
    <property type="entry name" value="PFD2"/>
</dbReference>
<comment type="similarity">
    <text evidence="1">Belongs to the prefoldin subunit beta family.</text>
</comment>
<keyword evidence="5" id="KW-1185">Reference proteome</keyword>
<protein>
    <recommendedName>
        <fullName evidence="6">Prefoldin subunit 2</fullName>
    </recommendedName>
</protein>
<sequence>MAEGDRNEPINEQVVANMYSAMRNELNQIYSKITELEMDVSEHSLVINAIQPLDPSRRCYRMIGGVLVERTIKEVLPAVLRNKEGIEEVIARLNEAAERKKKEISDFEAKYKIRIRKSDGEVKDDANKKEGSSQGVLVGPAEATQGISQVSLYYHAKYSHISIDSGFGSRIHGKPNSDRSKLPWLVYGGGQREENCKLPGELLRNLSAERTCSRRHGDVLKQYSINSKALEADGTHYIFYLGCLILARSQAMAPTLAVSFHDSSDITDFFLNKGNGIIKGLSEMGLESLPKQYIQPLGRKECVTPKSCPRNPFPSLACQNGMTLKLLKQSVKLQGNGDSFRLLTIEYLRMLRKQLISSSGYHLRRRGKYPKELSPSNNVRFGSNFSPEAERALEWKDYLSFMSPRMRLLRCGLLNQMLEYMKKSEIVISKATGCANEESEYHELTVGVGRHSDVSTTLTVLLQGGIDALQIMSNGRYMSIERCVIANGSDNWISVPIFINPSPSDKISYFPEVLSSGEKAVYKEVLCSDYANHFFRKALDGKKNNRFRKNMVCNLF</sequence>
<dbReference type="GO" id="GO:0016272">
    <property type="term" value="C:prefoldin complex"/>
    <property type="evidence" value="ECO:0007669"/>
    <property type="project" value="InterPro"/>
</dbReference>
<keyword evidence="2" id="KW-0143">Chaperone</keyword>
<feature type="coiled-coil region" evidence="3">
    <location>
        <begin position="83"/>
        <end position="110"/>
    </location>
</feature>
<dbReference type="GO" id="GO:0009409">
    <property type="term" value="P:response to cold"/>
    <property type="evidence" value="ECO:0007669"/>
    <property type="project" value="UniProtKB-ARBA"/>
</dbReference>
<dbReference type="GO" id="GO:0006457">
    <property type="term" value="P:protein folding"/>
    <property type="evidence" value="ECO:0007669"/>
    <property type="project" value="InterPro"/>
</dbReference>
<dbReference type="CDD" id="cd23163">
    <property type="entry name" value="Prefoldin_2"/>
    <property type="match status" value="1"/>
</dbReference>
<keyword evidence="3" id="KW-0175">Coiled coil</keyword>
<accession>A0A5N5LQK3</accession>
<evidence type="ECO:0000313" key="4">
    <source>
        <dbReference type="EMBL" id="KAB5545013.1"/>
    </source>
</evidence>
<dbReference type="SUPFAM" id="SSF51197">
    <property type="entry name" value="Clavaminate synthase-like"/>
    <property type="match status" value="1"/>
</dbReference>